<organism evidence="2 3">
    <name type="scientific">Pristionchus fissidentatus</name>
    <dbReference type="NCBI Taxonomy" id="1538716"/>
    <lineage>
        <taxon>Eukaryota</taxon>
        <taxon>Metazoa</taxon>
        <taxon>Ecdysozoa</taxon>
        <taxon>Nematoda</taxon>
        <taxon>Chromadorea</taxon>
        <taxon>Rhabditida</taxon>
        <taxon>Rhabditina</taxon>
        <taxon>Diplogasteromorpha</taxon>
        <taxon>Diplogasteroidea</taxon>
        <taxon>Neodiplogasteridae</taxon>
        <taxon>Pristionchus</taxon>
    </lineage>
</organism>
<comment type="caution">
    <text evidence="2">The sequence shown here is derived from an EMBL/GenBank/DDBJ whole genome shotgun (WGS) entry which is preliminary data.</text>
</comment>
<name>A0AAV5W3K7_9BILA</name>
<gene>
    <name evidence="2" type="ORF">PFISCL1PPCAC_16623</name>
</gene>
<sequence>MPHHHPASNKLMKIHGKISKKVEQAVNRLARDTIFVPSNIAESTSSSTVPSEPIYPSPPLINIPERTLQPSVELAPLPSYSDVVPTSNEYRTSHLKTQDLGLDLIKAALQTEEERIHQLSEGNKLLLEYANTLNFGEGLKEEDLRKEILAMESEMSRLRIMYPNLLPPPIPIRPQSTSDTHWTCPKCSEREPETSTSGHGRLVDRYSRLGSAQPRVNIFQFRHSMYHIS</sequence>
<dbReference type="AlphaFoldDB" id="A0AAV5W3K7"/>
<dbReference type="EMBL" id="BTSY01000004">
    <property type="protein sequence ID" value="GMT25326.1"/>
    <property type="molecule type" value="Genomic_DNA"/>
</dbReference>
<protein>
    <submittedName>
        <fullName evidence="2">Uncharacterized protein</fullName>
    </submittedName>
</protein>
<evidence type="ECO:0000313" key="3">
    <source>
        <dbReference type="Proteomes" id="UP001432322"/>
    </source>
</evidence>
<dbReference type="Proteomes" id="UP001432322">
    <property type="component" value="Unassembled WGS sequence"/>
</dbReference>
<feature type="region of interest" description="Disordered" evidence="1">
    <location>
        <begin position="181"/>
        <end position="201"/>
    </location>
</feature>
<keyword evidence="3" id="KW-1185">Reference proteome</keyword>
<evidence type="ECO:0000313" key="2">
    <source>
        <dbReference type="EMBL" id="GMT25326.1"/>
    </source>
</evidence>
<accession>A0AAV5W3K7</accession>
<proteinExistence type="predicted"/>
<reference evidence="2" key="1">
    <citation type="submission" date="2023-10" db="EMBL/GenBank/DDBJ databases">
        <title>Genome assembly of Pristionchus species.</title>
        <authorList>
            <person name="Yoshida K."/>
            <person name="Sommer R.J."/>
        </authorList>
    </citation>
    <scope>NUCLEOTIDE SEQUENCE</scope>
    <source>
        <strain evidence="2">RS5133</strain>
    </source>
</reference>
<evidence type="ECO:0000256" key="1">
    <source>
        <dbReference type="SAM" id="MobiDB-lite"/>
    </source>
</evidence>